<sequence>MAAAQWTVDTVTQQTQQLLRQLGPLLASVGAGGGDSSAGELLLYLEELDLLPEQPGCGLLTALRAVVDAQLSAAISRAVRQLPALSGVTSRSACQQLGAQLLSRLAAQPDVQQLRNRLTQVTEAAAREMLENADELRDMVSDPAAAGGVRDLPAEALSRSVGSSLYGSLNPSLVFSPADLDGLGAALAPELEPQARAESLTLLQTALAAGSVGPEAWSQLRPAVQDALLDPSDEVAGGAQQVHARLLVSESHFFIKEAYLSLLEAVCTIYVERRRRTGTPHRGLNVGLTETKRALQILAMVNKYQRYVTRAWLRFPERHVEEMIDNTVDLLTLGVPRAGLSSLSELYQLPVALLCLADPAAAWCRHWMHAQFSRHKLVTVLRKSPQLLQLQLTVVQLRGRPDAPRAQPPPAAANAARVAEAVSEACYSHALHLLVCVAQYRSSAALFPIGARRDGGAGGTSLPELLQLLVTQACAAGGGPLPLAALAPALRLSAPLQEACAEPALLAELCDQLQRAFAGAAPRRCPPVVRLLLALTDGAGGQRLLAAGRRAGSTHRGSAGMLARAICQAAPRALRSAESGETAAAYSALLARLCRSHLGLQTLVMCELLQTLNERLHRLDPNLELSSRGLTALSEHVLPLCGQLARYPRALCVLSREQLLSPTLRWLGGSAAAGTAPLEGLLCLRRCATLLPQQAWLQQLLSAAVEQLQGVDEGWLQEDEESPALRTAHLLSCWAATHWGTWLLTRSSPRPLLPLELRSVFSDPGSPAWLCLLALMCCTHLDGRTLFITLTSGQTDGPAAADVPNIIDEASVLRQQAGALLRSVDLPTDTLIHQYLRPEVSLVHQYLRPESCKKSGLGAVTAAGQRADGRRALAAASRRPQELARFLSESRHSLHDAAWLAACRRALKSTLTGTGSAGVKESLLTELLDQLLEVDAGADAALSLPERCAQPAVSSLTEEDLSFDTDAAAADLVIQYGSRHRLVAGSVAVSESLQTLLRHARRLCGEISSEGGVHWFAAGVFLLYGGNLERSRHFLTAYFRVPSSAYVWVGRGNQVARCRDLCTDELLLSGLLHHVGALVEQELPGLHTALQGGRLPLSSLCAPWLRQCYLGVLPWPEVRHYLALTVALGADYVLYFTVSVLRHLQTGLTRAAGRPLPLLAAKMTPIVGYQTREQLPYMETLCRRYRRSLLSDLNACLNQYKWGYEV</sequence>
<reference evidence="3 4" key="1">
    <citation type="submission" date="2019-07" db="EMBL/GenBank/DDBJ databases">
        <title>Draft genome assembly of a fouling barnacle, Amphibalanus amphitrite (Darwin, 1854): The first reference genome for Thecostraca.</title>
        <authorList>
            <person name="Kim W."/>
        </authorList>
    </citation>
    <scope>NUCLEOTIDE SEQUENCE [LARGE SCALE GENOMIC DNA]</scope>
    <source>
        <strain evidence="3">SNU_AA5</strain>
        <tissue evidence="3">Soma without cirri and trophi</tissue>
    </source>
</reference>
<evidence type="ECO:0000313" key="3">
    <source>
        <dbReference type="EMBL" id="KAF0307596.1"/>
    </source>
</evidence>
<protein>
    <submittedName>
        <fullName evidence="3">Protein broad-minded</fullName>
    </submittedName>
</protein>
<dbReference type="InterPro" id="IPR032735">
    <property type="entry name" value="BROMI_M"/>
</dbReference>
<evidence type="ECO:0000259" key="2">
    <source>
        <dbReference type="Pfam" id="PF23440"/>
    </source>
</evidence>
<gene>
    <name evidence="3" type="primary">tbc1d32_5</name>
    <name evidence="3" type="ORF">FJT64_021087</name>
</gene>
<dbReference type="InterPro" id="IPR055392">
    <property type="entry name" value="BROMI_C"/>
</dbReference>
<accession>A0A6A4WJM2</accession>
<organism evidence="3 4">
    <name type="scientific">Amphibalanus amphitrite</name>
    <name type="common">Striped barnacle</name>
    <name type="synonym">Balanus amphitrite</name>
    <dbReference type="NCBI Taxonomy" id="1232801"/>
    <lineage>
        <taxon>Eukaryota</taxon>
        <taxon>Metazoa</taxon>
        <taxon>Ecdysozoa</taxon>
        <taxon>Arthropoda</taxon>
        <taxon>Crustacea</taxon>
        <taxon>Multicrustacea</taxon>
        <taxon>Cirripedia</taxon>
        <taxon>Thoracica</taxon>
        <taxon>Thoracicalcarea</taxon>
        <taxon>Balanomorpha</taxon>
        <taxon>Balanoidea</taxon>
        <taxon>Balanidae</taxon>
        <taxon>Amphibalaninae</taxon>
        <taxon>Amphibalanus</taxon>
    </lineage>
</organism>
<dbReference type="OrthoDB" id="1668230at2759"/>
<evidence type="ECO:0000313" key="4">
    <source>
        <dbReference type="Proteomes" id="UP000440578"/>
    </source>
</evidence>
<feature type="domain" description="BROMI C-terminal Rab TBC-like" evidence="2">
    <location>
        <begin position="877"/>
        <end position="1194"/>
    </location>
</feature>
<comment type="caution">
    <text evidence="3">The sequence shown here is derived from an EMBL/GenBank/DDBJ whole genome shotgun (WGS) entry which is preliminary data.</text>
</comment>
<dbReference type="Pfam" id="PF23440">
    <property type="entry name" value="BROMI_C"/>
    <property type="match status" value="1"/>
</dbReference>
<dbReference type="AlphaFoldDB" id="A0A6A4WJM2"/>
<dbReference type="EMBL" id="VIIS01000557">
    <property type="protein sequence ID" value="KAF0307597.1"/>
    <property type="molecule type" value="Genomic_DNA"/>
</dbReference>
<keyword evidence="4" id="KW-1185">Reference proteome</keyword>
<dbReference type="Pfam" id="PF14961">
    <property type="entry name" value="BROMI"/>
    <property type="match status" value="1"/>
</dbReference>
<proteinExistence type="predicted"/>
<feature type="domain" description="BROMI middle region" evidence="1">
    <location>
        <begin position="194"/>
        <end position="384"/>
    </location>
</feature>
<dbReference type="Proteomes" id="UP000440578">
    <property type="component" value="Unassembled WGS sequence"/>
</dbReference>
<evidence type="ECO:0000259" key="1">
    <source>
        <dbReference type="Pfam" id="PF14961"/>
    </source>
</evidence>
<name>A0A6A4WJM2_AMPAM</name>
<dbReference type="EMBL" id="VIIS01000557">
    <property type="protein sequence ID" value="KAF0307596.1"/>
    <property type="molecule type" value="Genomic_DNA"/>
</dbReference>